<accession>A0ABR7DC26</accession>
<proteinExistence type="predicted"/>
<name>A0ABR7DC26_9CLOT</name>
<protein>
    <submittedName>
        <fullName evidence="1">DUF2922 domain-containing protein</fullName>
    </submittedName>
</protein>
<keyword evidence="2" id="KW-1185">Reference proteome</keyword>
<comment type="caution">
    <text evidence="1">The sequence shown here is derived from an EMBL/GenBank/DDBJ whole genome shotgun (WGS) entry which is preliminary data.</text>
</comment>
<reference evidence="1 2" key="1">
    <citation type="submission" date="2020-08" db="EMBL/GenBank/DDBJ databases">
        <title>Genome public.</title>
        <authorList>
            <person name="Liu C."/>
            <person name="Sun Q."/>
        </authorList>
    </citation>
    <scope>NUCLEOTIDE SEQUENCE [LARGE SCALE GENOMIC DNA]</scope>
    <source>
        <strain evidence="1 2">NSJ-6</strain>
    </source>
</reference>
<organism evidence="1 2">
    <name type="scientific">Clostridium hominis</name>
    <dbReference type="NCBI Taxonomy" id="2763036"/>
    <lineage>
        <taxon>Bacteria</taxon>
        <taxon>Bacillati</taxon>
        <taxon>Bacillota</taxon>
        <taxon>Clostridia</taxon>
        <taxon>Eubacteriales</taxon>
        <taxon>Clostridiaceae</taxon>
        <taxon>Clostridium</taxon>
    </lineage>
</organism>
<dbReference type="InterPro" id="IPR021321">
    <property type="entry name" value="DUF2922"/>
</dbReference>
<dbReference type="EMBL" id="JACOOO010000013">
    <property type="protein sequence ID" value="MBC5628737.1"/>
    <property type="molecule type" value="Genomic_DNA"/>
</dbReference>
<dbReference type="Pfam" id="PF11148">
    <property type="entry name" value="DUF2922"/>
    <property type="match status" value="1"/>
</dbReference>
<evidence type="ECO:0000313" key="1">
    <source>
        <dbReference type="EMBL" id="MBC5628737.1"/>
    </source>
</evidence>
<dbReference type="RefSeq" id="WP_186859702.1">
    <property type="nucleotide sequence ID" value="NZ_JACOOO010000013.1"/>
</dbReference>
<gene>
    <name evidence="1" type="ORF">H8S20_07530</name>
</gene>
<sequence>MEYTLSMIFLTETDEKYSLSISGVKENVTEENVSALMNIILANDIFVSKKGAIVAKHSAKLTERQVTSFEI</sequence>
<dbReference type="Proteomes" id="UP000596929">
    <property type="component" value="Unassembled WGS sequence"/>
</dbReference>
<evidence type="ECO:0000313" key="2">
    <source>
        <dbReference type="Proteomes" id="UP000596929"/>
    </source>
</evidence>